<dbReference type="Gene3D" id="1.25.40.20">
    <property type="entry name" value="Ankyrin repeat-containing domain"/>
    <property type="match status" value="1"/>
</dbReference>
<dbReference type="AlphaFoldDB" id="A0A8H3EV54"/>
<accession>A0A8H3EV54</accession>
<dbReference type="InterPro" id="IPR036770">
    <property type="entry name" value="Ankyrin_rpt-contain_sf"/>
</dbReference>
<evidence type="ECO:0000313" key="3">
    <source>
        <dbReference type="Proteomes" id="UP000664534"/>
    </source>
</evidence>
<dbReference type="Pfam" id="PF13857">
    <property type="entry name" value="Ank_5"/>
    <property type="match status" value="1"/>
</dbReference>
<dbReference type="EMBL" id="CAJPDT010000006">
    <property type="protein sequence ID" value="CAF9909456.1"/>
    <property type="molecule type" value="Genomic_DNA"/>
</dbReference>
<gene>
    <name evidence="2" type="ORF">IMSHALPRED_008367</name>
</gene>
<dbReference type="OrthoDB" id="19174at2759"/>
<comment type="caution">
    <text evidence="2">The sequence shown here is derived from an EMBL/GenBank/DDBJ whole genome shotgun (WGS) entry which is preliminary data.</text>
</comment>
<name>A0A8H3EV54_9LECA</name>
<organism evidence="2 3">
    <name type="scientific">Imshaugia aleurites</name>
    <dbReference type="NCBI Taxonomy" id="172621"/>
    <lineage>
        <taxon>Eukaryota</taxon>
        <taxon>Fungi</taxon>
        <taxon>Dikarya</taxon>
        <taxon>Ascomycota</taxon>
        <taxon>Pezizomycotina</taxon>
        <taxon>Lecanoromycetes</taxon>
        <taxon>OSLEUM clade</taxon>
        <taxon>Lecanoromycetidae</taxon>
        <taxon>Lecanorales</taxon>
        <taxon>Lecanorineae</taxon>
        <taxon>Parmeliaceae</taxon>
        <taxon>Imshaugia</taxon>
    </lineage>
</organism>
<dbReference type="InterPro" id="IPR002110">
    <property type="entry name" value="Ankyrin_rpt"/>
</dbReference>
<feature type="compositionally biased region" description="Basic and acidic residues" evidence="1">
    <location>
        <begin position="206"/>
        <end position="218"/>
    </location>
</feature>
<dbReference type="Proteomes" id="UP000664534">
    <property type="component" value="Unassembled WGS sequence"/>
</dbReference>
<sequence length="218" mass="24098">MAPNTFTLAADNSPQLLHILRSNPALASAQDHHGYSLVHAAASYNHLDLLRTLVHEFHVNPNIKDEDGETPLFVVESVELAQCLLEELGADPLVKNDEGMTAEEKIRAEGDYTTIAEFLRESRVIGAPAVEDIQSIENPSHPPPLPPNVKLRLGTMEDSQAIGEGTEADPELRRRIEELAARDDFQGEEGQNQLRNLITDAIRGAGMEDDRQVRPRTE</sequence>
<reference evidence="2" key="1">
    <citation type="submission" date="2021-03" db="EMBL/GenBank/DDBJ databases">
        <authorList>
            <person name="Tagirdzhanova G."/>
        </authorList>
    </citation>
    <scope>NUCLEOTIDE SEQUENCE</scope>
</reference>
<protein>
    <recommendedName>
        <fullName evidence="4">Ankyrin repeat protein</fullName>
    </recommendedName>
</protein>
<dbReference type="SUPFAM" id="SSF48403">
    <property type="entry name" value="Ankyrin repeat"/>
    <property type="match status" value="1"/>
</dbReference>
<keyword evidence="3" id="KW-1185">Reference proteome</keyword>
<evidence type="ECO:0000256" key="1">
    <source>
        <dbReference type="SAM" id="MobiDB-lite"/>
    </source>
</evidence>
<evidence type="ECO:0008006" key="4">
    <source>
        <dbReference type="Google" id="ProtNLM"/>
    </source>
</evidence>
<proteinExistence type="predicted"/>
<evidence type="ECO:0000313" key="2">
    <source>
        <dbReference type="EMBL" id="CAF9909456.1"/>
    </source>
</evidence>
<feature type="region of interest" description="Disordered" evidence="1">
    <location>
        <begin position="181"/>
        <end position="218"/>
    </location>
</feature>